<dbReference type="CDD" id="cd08071">
    <property type="entry name" value="MPN_DUF2466"/>
    <property type="match status" value="1"/>
</dbReference>
<evidence type="ECO:0000256" key="7">
    <source>
        <dbReference type="RuleBase" id="RU003797"/>
    </source>
</evidence>
<proteinExistence type="inferred from homology"/>
<accession>A0ABV1BGZ5</accession>
<comment type="caution">
    <text evidence="9">The sequence shown here is derived from an EMBL/GenBank/DDBJ whole genome shotgun (WGS) entry which is preliminary data.</text>
</comment>
<dbReference type="InterPro" id="IPR046778">
    <property type="entry name" value="UPF0758_N"/>
</dbReference>
<evidence type="ECO:0000256" key="4">
    <source>
        <dbReference type="ARBA" id="ARBA00022801"/>
    </source>
</evidence>
<dbReference type="InterPro" id="IPR001405">
    <property type="entry name" value="UPF0758"/>
</dbReference>
<keyword evidence="2" id="KW-0645">Protease</keyword>
<evidence type="ECO:0000256" key="3">
    <source>
        <dbReference type="ARBA" id="ARBA00022723"/>
    </source>
</evidence>
<evidence type="ECO:0000256" key="2">
    <source>
        <dbReference type="ARBA" id="ARBA00022670"/>
    </source>
</evidence>
<dbReference type="NCBIfam" id="TIGR00608">
    <property type="entry name" value="radc"/>
    <property type="match status" value="1"/>
</dbReference>
<evidence type="ECO:0000313" key="9">
    <source>
        <dbReference type="EMBL" id="MEQ2371882.1"/>
    </source>
</evidence>
<evidence type="ECO:0000256" key="5">
    <source>
        <dbReference type="ARBA" id="ARBA00022833"/>
    </source>
</evidence>
<dbReference type="Gene3D" id="3.40.140.10">
    <property type="entry name" value="Cytidine Deaminase, domain 2"/>
    <property type="match status" value="1"/>
</dbReference>
<sequence>MKDTIMEMPGYQRPYEKCLREGEQSLSDRELLAVILRCGVQGSSSLALADEILNLSEHSGHSGLLGLFHISLPELMKIHGIGKVKAIQLKCIGELSKRMATAAAKPEMSFNHPVTIARYYMERLRHEEQELLYCMMLDGHNHLTGEQLLSRGTANATLITPREIFVEAVKYRAVNLILVHNHPGGDPSPSQADLDVTKRVYQTGELMGIHLLDHIIIGDQKYISFREKGIFDEYTE</sequence>
<evidence type="ECO:0000259" key="8">
    <source>
        <dbReference type="PROSITE" id="PS50249"/>
    </source>
</evidence>
<keyword evidence="5" id="KW-0862">Zinc</keyword>
<keyword evidence="4" id="KW-0378">Hydrolase</keyword>
<name>A0ABV1BGZ5_9FIRM</name>
<dbReference type="EMBL" id="JBBMEJ010000017">
    <property type="protein sequence ID" value="MEQ2371882.1"/>
    <property type="molecule type" value="Genomic_DNA"/>
</dbReference>
<keyword evidence="6" id="KW-0482">Metalloprotease</keyword>
<dbReference type="Pfam" id="PF20582">
    <property type="entry name" value="UPF0758_N"/>
    <property type="match status" value="1"/>
</dbReference>
<comment type="similarity">
    <text evidence="1 7">Belongs to the UPF0758 family.</text>
</comment>
<evidence type="ECO:0000256" key="1">
    <source>
        <dbReference type="ARBA" id="ARBA00010243"/>
    </source>
</evidence>
<gene>
    <name evidence="9" type="primary">radC</name>
    <name evidence="9" type="ORF">WMO28_13285</name>
</gene>
<protein>
    <submittedName>
        <fullName evidence="9">DNA repair protein RadC</fullName>
    </submittedName>
</protein>
<feature type="domain" description="MPN" evidence="8">
    <location>
        <begin position="109"/>
        <end position="231"/>
    </location>
</feature>
<reference evidence="9 10" key="1">
    <citation type="submission" date="2024-03" db="EMBL/GenBank/DDBJ databases">
        <title>Human intestinal bacterial collection.</title>
        <authorList>
            <person name="Pauvert C."/>
            <person name="Hitch T.C.A."/>
            <person name="Clavel T."/>
        </authorList>
    </citation>
    <scope>NUCLEOTIDE SEQUENCE [LARGE SCALE GENOMIC DNA]</scope>
    <source>
        <strain evidence="9 10">CLA-JM-H16</strain>
    </source>
</reference>
<dbReference type="RefSeq" id="WP_349057277.1">
    <property type="nucleotide sequence ID" value="NZ_JBBMEJ010000017.1"/>
</dbReference>
<evidence type="ECO:0000256" key="6">
    <source>
        <dbReference type="ARBA" id="ARBA00023049"/>
    </source>
</evidence>
<dbReference type="PANTHER" id="PTHR30471">
    <property type="entry name" value="DNA REPAIR PROTEIN RADC"/>
    <property type="match status" value="1"/>
</dbReference>
<dbReference type="Proteomes" id="UP001473063">
    <property type="component" value="Unassembled WGS sequence"/>
</dbReference>
<dbReference type="NCBIfam" id="NF000642">
    <property type="entry name" value="PRK00024.1"/>
    <property type="match status" value="1"/>
</dbReference>
<evidence type="ECO:0000313" key="10">
    <source>
        <dbReference type="Proteomes" id="UP001473063"/>
    </source>
</evidence>
<dbReference type="InterPro" id="IPR025657">
    <property type="entry name" value="RadC_JAB"/>
</dbReference>
<dbReference type="PANTHER" id="PTHR30471:SF3">
    <property type="entry name" value="UPF0758 PROTEIN YEES-RELATED"/>
    <property type="match status" value="1"/>
</dbReference>
<dbReference type="InterPro" id="IPR037518">
    <property type="entry name" value="MPN"/>
</dbReference>
<keyword evidence="10" id="KW-1185">Reference proteome</keyword>
<dbReference type="Pfam" id="PF04002">
    <property type="entry name" value="RadC"/>
    <property type="match status" value="1"/>
</dbReference>
<organism evidence="9 10">
    <name type="scientific">Blautia aquisgranensis</name>
    <dbReference type="NCBI Taxonomy" id="3133153"/>
    <lineage>
        <taxon>Bacteria</taxon>
        <taxon>Bacillati</taxon>
        <taxon>Bacillota</taxon>
        <taxon>Clostridia</taxon>
        <taxon>Lachnospirales</taxon>
        <taxon>Lachnospiraceae</taxon>
        <taxon>Blautia</taxon>
    </lineage>
</organism>
<dbReference type="PROSITE" id="PS50249">
    <property type="entry name" value="MPN"/>
    <property type="match status" value="1"/>
</dbReference>
<keyword evidence="3" id="KW-0479">Metal-binding</keyword>